<sequence length="122" mass="12971">MFDLLNAYNKMGITDALKSSSVIYDAGGLGMNAGSQMANNAGMLDSLGGLGGIGAGINGIANLVGGIGGIVNARKQLKEQKRAIDLMQNQYNIENQRYNERMAIHDKAANAINDSADYFNRD</sequence>
<keyword evidence="1" id="KW-0175">Coiled coil</keyword>
<evidence type="ECO:0000256" key="1">
    <source>
        <dbReference type="SAM" id="Coils"/>
    </source>
</evidence>
<dbReference type="Proteomes" id="UP000037997">
    <property type="component" value="Unassembled WGS sequence"/>
</dbReference>
<name>A0A0N1EBJ4_9HELI</name>
<dbReference type="PATRIC" id="fig|35818.11.peg.43"/>
<dbReference type="AlphaFoldDB" id="A0A0N1EBJ4"/>
<dbReference type="EMBL" id="JNOC01000102">
    <property type="protein sequence ID" value="KPH54753.1"/>
    <property type="molecule type" value="Genomic_DNA"/>
</dbReference>
<feature type="coiled-coil region" evidence="1">
    <location>
        <begin position="70"/>
        <end position="97"/>
    </location>
</feature>
<comment type="caution">
    <text evidence="2">The sequence shown here is derived from an EMBL/GenBank/DDBJ whole genome shotgun (WGS) entry which is preliminary data.</text>
</comment>
<protein>
    <submittedName>
        <fullName evidence="2">Uncharacterized protein</fullName>
    </submittedName>
</protein>
<organism evidence="2 3">
    <name type="scientific">Helicobacter pullorum</name>
    <dbReference type="NCBI Taxonomy" id="35818"/>
    <lineage>
        <taxon>Bacteria</taxon>
        <taxon>Pseudomonadati</taxon>
        <taxon>Campylobacterota</taxon>
        <taxon>Epsilonproteobacteria</taxon>
        <taxon>Campylobacterales</taxon>
        <taxon>Helicobacteraceae</taxon>
        <taxon>Helicobacter</taxon>
    </lineage>
</organism>
<proteinExistence type="predicted"/>
<dbReference type="RefSeq" id="WP_054198690.1">
    <property type="nucleotide sequence ID" value="NZ_DYWB01000017.1"/>
</dbReference>
<gene>
    <name evidence="2" type="ORF">HPU229334_00220</name>
</gene>
<accession>A0A0N1EBJ4</accession>
<evidence type="ECO:0000313" key="3">
    <source>
        <dbReference type="Proteomes" id="UP000037997"/>
    </source>
</evidence>
<reference evidence="2 3" key="1">
    <citation type="submission" date="2014-06" db="EMBL/GenBank/DDBJ databases">
        <title>Helicobacter pullorum isolates in fresh chicken meat - phenotypic and genotypic features.</title>
        <authorList>
            <person name="Borges V."/>
            <person name="Santos A."/>
            <person name="Correia C.B."/>
            <person name="Saraiva M."/>
            <person name="Menard A."/>
            <person name="Vieira L."/>
            <person name="Sampaio D.A."/>
            <person name="Gomes J.P."/>
            <person name="Oleastro M."/>
        </authorList>
    </citation>
    <scope>NUCLEOTIDE SEQUENCE [LARGE SCALE GENOMIC DNA]</scope>
    <source>
        <strain evidence="2 3">229334/12</strain>
    </source>
</reference>
<evidence type="ECO:0000313" key="2">
    <source>
        <dbReference type="EMBL" id="KPH54753.1"/>
    </source>
</evidence>